<dbReference type="GO" id="GO:0000712">
    <property type="term" value="P:resolution of meiotic recombination intermediates"/>
    <property type="evidence" value="ECO:0007669"/>
    <property type="project" value="TreeGrafter"/>
</dbReference>
<evidence type="ECO:0000313" key="12">
    <source>
        <dbReference type="EMBL" id="KDP43503.1"/>
    </source>
</evidence>
<dbReference type="InterPro" id="IPR013760">
    <property type="entry name" value="Topo_IIA-like_dom_sf"/>
</dbReference>
<sequence>MAQKLPQAKAVLLNTYEELNPVSLTNYLKSKVKNLLCMGCLTLSITEENDGSTATSAGCCLFSWLDSQEVGSVVYISFRTVLELGSEELMALAEAIEFSGKPFLWSLKEKYKENLPKGFLERSKEKGKVVPWVAQRDVLQHVSIGVFVNHAGYNSMWEIILGGVPMICRSVWAGNHINAKVAEEKTKHASYKPLDDMAGVGWLVRDGEGRCVGGRLQKLDRVATHSSGNVLSFYTMPEYYAWRVCLMGNASSWTIKYYKGLGTNNQKEGKEYFKDIEKHKKVFIWMDDQDGNAIELAFSKKKIDERKNWLRQYQPGTHLDQKPKLTKYSEFINKELILFSVAYFQRSISSMIDGLKPIQRKILSVVSRGIWSRTLKFLSFKVMYVRSLLTTMVIKVKTFNYV</sequence>
<dbReference type="GO" id="GO:0003918">
    <property type="term" value="F:DNA topoisomerase type II (double strand cut, ATP-hydrolyzing) activity"/>
    <property type="evidence" value="ECO:0007669"/>
    <property type="project" value="UniProtKB-EC"/>
</dbReference>
<dbReference type="GO" id="GO:0005634">
    <property type="term" value="C:nucleus"/>
    <property type="evidence" value="ECO:0007669"/>
    <property type="project" value="TreeGrafter"/>
</dbReference>
<dbReference type="InterPro" id="IPR001241">
    <property type="entry name" value="Topo_IIA"/>
</dbReference>
<evidence type="ECO:0000256" key="2">
    <source>
        <dbReference type="ARBA" id="ARBA00001946"/>
    </source>
</evidence>
<keyword evidence="5" id="KW-0808">Transferase</keyword>
<dbReference type="Pfam" id="PF00201">
    <property type="entry name" value="UDPGT"/>
    <property type="match status" value="1"/>
</dbReference>
<comment type="similarity">
    <text evidence="3">Belongs to the type II topoisomerase family.</text>
</comment>
<gene>
    <name evidence="12" type="ORF">JCGZ_16790</name>
</gene>
<evidence type="ECO:0000256" key="1">
    <source>
        <dbReference type="ARBA" id="ARBA00000185"/>
    </source>
</evidence>
<dbReference type="GO" id="GO:0005524">
    <property type="term" value="F:ATP binding"/>
    <property type="evidence" value="ECO:0007669"/>
    <property type="project" value="UniProtKB-KW"/>
</dbReference>
<dbReference type="FunFam" id="3.40.50.670:FF:000001">
    <property type="entry name" value="DNA topoisomerase 2"/>
    <property type="match status" value="1"/>
</dbReference>
<dbReference type="EC" id="5.6.2.2" evidence="4"/>
<dbReference type="GO" id="GO:0000819">
    <property type="term" value="P:sister chromatid segregation"/>
    <property type="evidence" value="ECO:0007669"/>
    <property type="project" value="TreeGrafter"/>
</dbReference>
<comment type="catalytic activity">
    <reaction evidence="1">
        <text>ATP-dependent breakage, passage and rejoining of double-stranded DNA.</text>
        <dbReference type="EC" id="5.6.2.2"/>
    </reaction>
</comment>
<evidence type="ECO:0000259" key="11">
    <source>
        <dbReference type="Pfam" id="PF16898"/>
    </source>
</evidence>
<evidence type="ECO:0000313" key="13">
    <source>
        <dbReference type="Proteomes" id="UP000027138"/>
    </source>
</evidence>
<evidence type="ECO:0000256" key="8">
    <source>
        <dbReference type="ARBA" id="ARBA00023029"/>
    </source>
</evidence>
<keyword evidence="10" id="KW-0413">Isomerase</keyword>
<dbReference type="SUPFAM" id="SSF56719">
    <property type="entry name" value="Type II DNA topoisomerase"/>
    <property type="match status" value="1"/>
</dbReference>
<evidence type="ECO:0000256" key="5">
    <source>
        <dbReference type="ARBA" id="ARBA00022679"/>
    </source>
</evidence>
<organism evidence="12 13">
    <name type="scientific">Jatropha curcas</name>
    <name type="common">Barbados nut</name>
    <dbReference type="NCBI Taxonomy" id="180498"/>
    <lineage>
        <taxon>Eukaryota</taxon>
        <taxon>Viridiplantae</taxon>
        <taxon>Streptophyta</taxon>
        <taxon>Embryophyta</taxon>
        <taxon>Tracheophyta</taxon>
        <taxon>Spermatophyta</taxon>
        <taxon>Magnoliopsida</taxon>
        <taxon>eudicotyledons</taxon>
        <taxon>Gunneridae</taxon>
        <taxon>Pentapetalae</taxon>
        <taxon>rosids</taxon>
        <taxon>fabids</taxon>
        <taxon>Malpighiales</taxon>
        <taxon>Euphorbiaceae</taxon>
        <taxon>Crotonoideae</taxon>
        <taxon>Jatropheae</taxon>
        <taxon>Jatropha</taxon>
    </lineage>
</organism>
<dbReference type="InterPro" id="IPR013758">
    <property type="entry name" value="Topo_IIA_A/C_ab"/>
</dbReference>
<evidence type="ECO:0000256" key="6">
    <source>
        <dbReference type="ARBA" id="ARBA00022741"/>
    </source>
</evidence>
<dbReference type="SUPFAM" id="SSF53756">
    <property type="entry name" value="UDP-Glycosyltransferase/glycogen phosphorylase"/>
    <property type="match status" value="1"/>
</dbReference>
<proteinExistence type="inferred from homology"/>
<evidence type="ECO:0000256" key="4">
    <source>
        <dbReference type="ARBA" id="ARBA00012895"/>
    </source>
</evidence>
<reference evidence="12 13" key="1">
    <citation type="journal article" date="2014" name="PLoS ONE">
        <title>Global Analysis of Gene Expression Profiles in Physic Nut (Jatropha curcas L.) Seedlings Exposed to Salt Stress.</title>
        <authorList>
            <person name="Zhang L."/>
            <person name="Zhang C."/>
            <person name="Wu P."/>
            <person name="Chen Y."/>
            <person name="Li M."/>
            <person name="Jiang H."/>
            <person name="Wu G."/>
        </authorList>
    </citation>
    <scope>NUCLEOTIDE SEQUENCE [LARGE SCALE GENOMIC DNA]</scope>
    <source>
        <strain evidence="13">cv. GZQX0401</strain>
        <tissue evidence="12">Young leaves</tissue>
    </source>
</reference>
<dbReference type="InterPro" id="IPR050634">
    <property type="entry name" value="DNA_Topoisomerase_II"/>
</dbReference>
<keyword evidence="9" id="KW-0238">DNA-binding</keyword>
<keyword evidence="13" id="KW-1185">Reference proteome</keyword>
<keyword evidence="6" id="KW-0547">Nucleotide-binding</keyword>
<dbReference type="OrthoDB" id="1710944at2759"/>
<dbReference type="InterPro" id="IPR002213">
    <property type="entry name" value="UDP_glucos_trans"/>
</dbReference>
<evidence type="ECO:0000256" key="9">
    <source>
        <dbReference type="ARBA" id="ARBA00023125"/>
    </source>
</evidence>
<dbReference type="EMBL" id="KK914267">
    <property type="protein sequence ID" value="KDP43503.1"/>
    <property type="molecule type" value="Genomic_DNA"/>
</dbReference>
<dbReference type="PANTHER" id="PTHR10169:SF38">
    <property type="entry name" value="DNA TOPOISOMERASE 2"/>
    <property type="match status" value="1"/>
</dbReference>
<dbReference type="GO" id="GO:0003677">
    <property type="term" value="F:DNA binding"/>
    <property type="evidence" value="ECO:0007669"/>
    <property type="project" value="UniProtKB-KW"/>
</dbReference>
<dbReference type="Gene3D" id="3.40.50.670">
    <property type="match status" value="1"/>
</dbReference>
<keyword evidence="8" id="KW-0799">Topoisomerase</keyword>
<dbReference type="Gene3D" id="3.40.50.2000">
    <property type="entry name" value="Glycogen Phosphorylase B"/>
    <property type="match status" value="2"/>
</dbReference>
<dbReference type="Gene3D" id="3.90.199.10">
    <property type="entry name" value="Topoisomerase II, domain 5"/>
    <property type="match status" value="1"/>
</dbReference>
<evidence type="ECO:0000256" key="3">
    <source>
        <dbReference type="ARBA" id="ARBA00011080"/>
    </source>
</evidence>
<dbReference type="STRING" id="180498.A0A067L8C1"/>
<dbReference type="InterPro" id="IPR013759">
    <property type="entry name" value="Topo_IIA_B_C"/>
</dbReference>
<dbReference type="Pfam" id="PF16898">
    <property type="entry name" value="TOPRIM_C"/>
    <property type="match status" value="1"/>
</dbReference>
<dbReference type="PANTHER" id="PTHR10169">
    <property type="entry name" value="DNA TOPOISOMERASE/GYRASE"/>
    <property type="match status" value="1"/>
</dbReference>
<dbReference type="SMART" id="SM00433">
    <property type="entry name" value="TOP2c"/>
    <property type="match status" value="1"/>
</dbReference>
<dbReference type="CDD" id="cd03784">
    <property type="entry name" value="GT1_Gtf-like"/>
    <property type="match status" value="1"/>
</dbReference>
<dbReference type="GO" id="GO:0006265">
    <property type="term" value="P:DNA topological change"/>
    <property type="evidence" value="ECO:0007669"/>
    <property type="project" value="InterPro"/>
</dbReference>
<dbReference type="AlphaFoldDB" id="A0A067L8C1"/>
<evidence type="ECO:0000256" key="10">
    <source>
        <dbReference type="ARBA" id="ARBA00023235"/>
    </source>
</evidence>
<dbReference type="Proteomes" id="UP000027138">
    <property type="component" value="Unassembled WGS sequence"/>
</dbReference>
<feature type="domain" description="C-terminal associated" evidence="11">
    <location>
        <begin position="224"/>
        <end position="342"/>
    </location>
</feature>
<name>A0A067L8C1_JATCU</name>
<accession>A0A067L8C1</accession>
<comment type="cofactor">
    <cofactor evidence="2">
        <name>Mg(2+)</name>
        <dbReference type="ChEBI" id="CHEBI:18420"/>
    </cofactor>
</comment>
<protein>
    <recommendedName>
        <fullName evidence="4">DNA topoisomerase (ATP-hydrolyzing)</fullName>
        <ecNumber evidence="4">5.6.2.2</ecNumber>
    </recommendedName>
</protein>
<dbReference type="InterPro" id="IPR031660">
    <property type="entry name" value="TOPRIM_C"/>
</dbReference>
<evidence type="ECO:0000256" key="7">
    <source>
        <dbReference type="ARBA" id="ARBA00022840"/>
    </source>
</evidence>
<dbReference type="GO" id="GO:0008194">
    <property type="term" value="F:UDP-glycosyltransferase activity"/>
    <property type="evidence" value="ECO:0007669"/>
    <property type="project" value="InterPro"/>
</dbReference>
<keyword evidence="7" id="KW-0067">ATP-binding</keyword>